<evidence type="ECO:0000256" key="3">
    <source>
        <dbReference type="ARBA" id="ARBA00022448"/>
    </source>
</evidence>
<keyword evidence="10 17" id="KW-1133">Transmembrane helix</keyword>
<dbReference type="PROSITE" id="PS00713">
    <property type="entry name" value="NA_DICARBOXYL_SYMP_1"/>
    <property type="match status" value="1"/>
</dbReference>
<dbReference type="Ensembl" id="ENSPTIT00000007097.1">
    <property type="protein sequence ID" value="ENSPTIP00000003393.1"/>
    <property type="gene ID" value="ENSPTIG00000006100.1"/>
</dbReference>
<dbReference type="GO" id="GO:0015175">
    <property type="term" value="F:neutral L-amino acid transmembrane transporter activity"/>
    <property type="evidence" value="ECO:0007669"/>
    <property type="project" value="TreeGrafter"/>
</dbReference>
<name>A0A8C9J5U0_PANTA</name>
<evidence type="ECO:0000313" key="19">
    <source>
        <dbReference type="Ensembl" id="ENSPTIP00000003393.1"/>
    </source>
</evidence>
<evidence type="ECO:0000256" key="9">
    <source>
        <dbReference type="ARBA" id="ARBA00022970"/>
    </source>
</evidence>
<organism evidence="19 20">
    <name type="scientific">Panthera tigris altaica</name>
    <name type="common">Siberian tiger</name>
    <dbReference type="NCBI Taxonomy" id="74533"/>
    <lineage>
        <taxon>Eukaryota</taxon>
        <taxon>Metazoa</taxon>
        <taxon>Chordata</taxon>
        <taxon>Craniata</taxon>
        <taxon>Vertebrata</taxon>
        <taxon>Euteleostomi</taxon>
        <taxon>Mammalia</taxon>
        <taxon>Eutheria</taxon>
        <taxon>Laurasiatheria</taxon>
        <taxon>Carnivora</taxon>
        <taxon>Feliformia</taxon>
        <taxon>Felidae</taxon>
        <taxon>Pantherinae</taxon>
        <taxon>Panthera</taxon>
    </lineage>
</organism>
<proteinExistence type="inferred from homology"/>
<feature type="transmembrane region" description="Helical" evidence="17">
    <location>
        <begin position="346"/>
        <end position="365"/>
    </location>
</feature>
<comment type="subunit">
    <text evidence="2">Homotrimer.</text>
</comment>
<keyword evidence="12 17" id="KW-0472">Membrane</keyword>
<dbReference type="PROSITE" id="PS00714">
    <property type="entry name" value="NA_DICARBOXYL_SYMP_2"/>
    <property type="match status" value="1"/>
</dbReference>
<reference evidence="19" key="2">
    <citation type="submission" date="2025-09" db="UniProtKB">
        <authorList>
            <consortium name="Ensembl"/>
        </authorList>
    </citation>
    <scope>IDENTIFICATION</scope>
</reference>
<evidence type="ECO:0000313" key="20">
    <source>
        <dbReference type="Proteomes" id="UP000675900"/>
    </source>
</evidence>
<sequence length="497" mass="55187">MTKTNGEEPRMGGRMERFQRGVRKRTLLAKRKVQSITKEDVKSYLFRNAFVLLTVTAVIVGTILGFTLRPYKMSYREVKYFSFPGELLMKMLQMLVLPLIISSLVTGMAALDSKASGKMGMRAVVYYMTTTIIAVVIGIIIVIIIHPGKGTKENMHREGKIVQVTAADAFLDLIRNMFPPNLVEACFKQFKTNYEKRSFKVPIQSNETLVSAVINNVSEAMETLTRITEELVPVPGSVNGVNALGLVVFSMCFGFVIGNMKEQGQALREFFDSLNEAIMRLVAVIMWYAPLGILFLIAGKIVEMEDMGVIGGQLAMYTVTVIVGLLIHAVIVLPLLYFLVTRKNPWVFIGGLLQALITALGTSSSSATLPITFKCLEENNGVDKRVTRFVLPVGATINMDGTALYEALAAIFIAQVNNFELNFGQIITIRDRLRTTTNVLGDSLGAGIVEHLSRHELKNRDVEMGNSVIEENEMKKPYQLIAQESESEKPMDSETKM</sequence>
<comment type="similarity">
    <text evidence="17">Belongs to the dicarboxylate/amino acid:cation symporter (DAACS) (TC 2.A.23) family.</text>
</comment>
<dbReference type="PANTHER" id="PTHR11958">
    <property type="entry name" value="SODIUM/DICARBOXYLATE SYMPORTER-RELATED"/>
    <property type="match status" value="1"/>
</dbReference>
<dbReference type="GO" id="GO:0005313">
    <property type="term" value="F:L-glutamate transmembrane transporter activity"/>
    <property type="evidence" value="ECO:0007669"/>
    <property type="project" value="TreeGrafter"/>
</dbReference>
<keyword evidence="11" id="KW-0915">Sodium</keyword>
<dbReference type="Gene3D" id="1.10.3860.10">
    <property type="entry name" value="Sodium:dicarboxylate symporter"/>
    <property type="match status" value="2"/>
</dbReference>
<evidence type="ECO:0000256" key="6">
    <source>
        <dbReference type="ARBA" id="ARBA00022723"/>
    </source>
</evidence>
<evidence type="ECO:0000256" key="16">
    <source>
        <dbReference type="ARBA" id="ARBA00049118"/>
    </source>
</evidence>
<feature type="region of interest" description="Disordered" evidence="18">
    <location>
        <begin position="476"/>
        <end position="497"/>
    </location>
</feature>
<dbReference type="InterPro" id="IPR018107">
    <property type="entry name" value="Na-dicarboxylate_symporter_CS"/>
</dbReference>
<dbReference type="PANTHER" id="PTHR11958:SF24">
    <property type="entry name" value="EXCITATORY AMINO ACID TRANSPORTER 1"/>
    <property type="match status" value="1"/>
</dbReference>
<dbReference type="GO" id="GO:0140009">
    <property type="term" value="P:L-aspartate import across plasma membrane"/>
    <property type="evidence" value="ECO:0007669"/>
    <property type="project" value="TreeGrafter"/>
</dbReference>
<feature type="transmembrane region" description="Helical" evidence="17">
    <location>
        <begin position="314"/>
        <end position="339"/>
    </location>
</feature>
<evidence type="ECO:0000256" key="12">
    <source>
        <dbReference type="ARBA" id="ARBA00023136"/>
    </source>
</evidence>
<dbReference type="InterPro" id="IPR036458">
    <property type="entry name" value="Na:dicarbo_symporter_sf"/>
</dbReference>
<dbReference type="SUPFAM" id="SSF118215">
    <property type="entry name" value="Proton glutamate symport protein"/>
    <property type="match status" value="1"/>
</dbReference>
<dbReference type="GO" id="GO:0098712">
    <property type="term" value="P:L-glutamate import across plasma membrane"/>
    <property type="evidence" value="ECO:0007669"/>
    <property type="project" value="TreeGrafter"/>
</dbReference>
<keyword evidence="20" id="KW-1185">Reference proteome</keyword>
<keyword evidence="13" id="KW-0325">Glycoprotein</keyword>
<reference evidence="19" key="1">
    <citation type="submission" date="2025-08" db="UniProtKB">
        <authorList>
            <consortium name="Ensembl"/>
        </authorList>
    </citation>
    <scope>IDENTIFICATION</scope>
</reference>
<comment type="catalytic activity">
    <reaction evidence="15">
        <text>K(+)(in) + L-aspartate(out) + 3 Na(+)(out) + H(+)(out) = K(+)(out) + L-aspartate(in) + 3 Na(+)(in) + H(+)(in)</text>
        <dbReference type="Rhea" id="RHEA:70851"/>
        <dbReference type="ChEBI" id="CHEBI:15378"/>
        <dbReference type="ChEBI" id="CHEBI:29101"/>
        <dbReference type="ChEBI" id="CHEBI:29103"/>
        <dbReference type="ChEBI" id="CHEBI:29991"/>
    </reaction>
</comment>
<comment type="catalytic activity">
    <reaction evidence="16">
        <text>D-aspartate(out) + K(+)(in) + 3 Na(+)(out) + H(+)(out) = D-aspartate(in) + K(+)(out) + 3 Na(+)(in) + H(+)(in)</text>
        <dbReference type="Rhea" id="RHEA:71379"/>
        <dbReference type="ChEBI" id="CHEBI:15378"/>
        <dbReference type="ChEBI" id="CHEBI:29101"/>
        <dbReference type="ChEBI" id="CHEBI:29103"/>
        <dbReference type="ChEBI" id="CHEBI:29990"/>
    </reaction>
</comment>
<comment type="subcellular location">
    <subcellularLocation>
        <location evidence="1">Cell membrane</location>
        <topology evidence="1">Multi-pass membrane protein</topology>
    </subcellularLocation>
    <subcellularLocation>
        <location evidence="17">Membrane</location>
        <topology evidence="17">Multi-pass membrane protein</topology>
    </subcellularLocation>
</comment>
<evidence type="ECO:0000256" key="11">
    <source>
        <dbReference type="ARBA" id="ARBA00023053"/>
    </source>
</evidence>
<keyword evidence="4" id="KW-1003">Cell membrane</keyword>
<keyword evidence="8" id="KW-0630">Potassium</keyword>
<dbReference type="AlphaFoldDB" id="A0A8C9J5U0"/>
<evidence type="ECO:0000256" key="15">
    <source>
        <dbReference type="ARBA" id="ARBA00048715"/>
    </source>
</evidence>
<evidence type="ECO:0000256" key="1">
    <source>
        <dbReference type="ARBA" id="ARBA00004651"/>
    </source>
</evidence>
<feature type="transmembrane region" description="Helical" evidence="17">
    <location>
        <begin position="123"/>
        <end position="145"/>
    </location>
</feature>
<dbReference type="GO" id="GO:0070779">
    <property type="term" value="P:D-aspartate import across plasma membrane"/>
    <property type="evidence" value="ECO:0007669"/>
    <property type="project" value="TreeGrafter"/>
</dbReference>
<evidence type="ECO:0000256" key="8">
    <source>
        <dbReference type="ARBA" id="ARBA00022958"/>
    </source>
</evidence>
<dbReference type="Pfam" id="PF00375">
    <property type="entry name" value="SDF"/>
    <property type="match status" value="1"/>
</dbReference>
<dbReference type="GO" id="GO:0015501">
    <property type="term" value="F:glutamate:sodium symporter activity"/>
    <property type="evidence" value="ECO:0007669"/>
    <property type="project" value="TreeGrafter"/>
</dbReference>
<keyword evidence="7 17" id="KW-0769">Symport</keyword>
<evidence type="ECO:0000256" key="14">
    <source>
        <dbReference type="ARBA" id="ARBA00047601"/>
    </source>
</evidence>
<keyword evidence="6" id="KW-0479">Metal-binding</keyword>
<evidence type="ECO:0000256" key="4">
    <source>
        <dbReference type="ARBA" id="ARBA00022475"/>
    </source>
</evidence>
<keyword evidence="5 17" id="KW-0812">Transmembrane</keyword>
<dbReference type="Proteomes" id="UP000675900">
    <property type="component" value="Unassembled WGS sequence"/>
</dbReference>
<accession>A0A8C9J5U0</accession>
<feature type="transmembrane region" description="Helical" evidence="17">
    <location>
        <begin position="241"/>
        <end position="260"/>
    </location>
</feature>
<evidence type="ECO:0000256" key="5">
    <source>
        <dbReference type="ARBA" id="ARBA00022692"/>
    </source>
</evidence>
<evidence type="ECO:0000256" key="18">
    <source>
        <dbReference type="SAM" id="MobiDB-lite"/>
    </source>
</evidence>
<feature type="transmembrane region" description="Helical" evidence="17">
    <location>
        <begin position="91"/>
        <end position="111"/>
    </location>
</feature>
<keyword evidence="3 17" id="KW-0813">Transport</keyword>
<dbReference type="GO" id="GO:0005886">
    <property type="term" value="C:plasma membrane"/>
    <property type="evidence" value="ECO:0007669"/>
    <property type="project" value="UniProtKB-SubCell"/>
</dbReference>
<feature type="compositionally biased region" description="Basic and acidic residues" evidence="18">
    <location>
        <begin position="486"/>
        <end position="497"/>
    </location>
</feature>
<dbReference type="InterPro" id="IPR050746">
    <property type="entry name" value="DAACS"/>
</dbReference>
<evidence type="ECO:0000256" key="10">
    <source>
        <dbReference type="ARBA" id="ARBA00022989"/>
    </source>
</evidence>
<evidence type="ECO:0000256" key="2">
    <source>
        <dbReference type="ARBA" id="ARBA00011233"/>
    </source>
</evidence>
<dbReference type="GeneTree" id="ENSGT00940000155464"/>
<comment type="catalytic activity">
    <reaction evidence="14">
        <text>K(+)(in) + L-glutamate(out) + 3 Na(+)(out) + H(+)(out) = K(+)(out) + L-glutamate(in) + 3 Na(+)(in) + H(+)(in)</text>
        <dbReference type="Rhea" id="RHEA:70699"/>
        <dbReference type="ChEBI" id="CHEBI:15378"/>
        <dbReference type="ChEBI" id="CHEBI:29101"/>
        <dbReference type="ChEBI" id="CHEBI:29103"/>
        <dbReference type="ChEBI" id="CHEBI:29985"/>
    </reaction>
</comment>
<gene>
    <name evidence="19" type="primary">SLC1A3</name>
</gene>
<dbReference type="GO" id="GO:0046872">
    <property type="term" value="F:metal ion binding"/>
    <property type="evidence" value="ECO:0007669"/>
    <property type="project" value="UniProtKB-KW"/>
</dbReference>
<keyword evidence="9" id="KW-0029">Amino-acid transport</keyword>
<evidence type="ECO:0000256" key="7">
    <source>
        <dbReference type="ARBA" id="ARBA00022847"/>
    </source>
</evidence>
<protein>
    <recommendedName>
        <fullName evidence="17">Amino acid transporter</fullName>
    </recommendedName>
</protein>
<dbReference type="InterPro" id="IPR001991">
    <property type="entry name" value="Na-dicarboxylate_symporter"/>
</dbReference>
<dbReference type="PRINTS" id="PR00173">
    <property type="entry name" value="EDTRNSPORT"/>
</dbReference>
<evidence type="ECO:0000256" key="17">
    <source>
        <dbReference type="RuleBase" id="RU361216"/>
    </source>
</evidence>
<feature type="transmembrane region" description="Helical" evidence="17">
    <location>
        <begin position="281"/>
        <end position="302"/>
    </location>
</feature>
<evidence type="ECO:0000256" key="13">
    <source>
        <dbReference type="ARBA" id="ARBA00023180"/>
    </source>
</evidence>
<feature type="transmembrane region" description="Helical" evidence="17">
    <location>
        <begin position="49"/>
        <end position="71"/>
    </location>
</feature>